<evidence type="ECO:0000256" key="1">
    <source>
        <dbReference type="SAM" id="Phobius"/>
    </source>
</evidence>
<dbReference type="RefSeq" id="WP_045778136.1">
    <property type="nucleotide sequence ID" value="NZ_LAJX01000024.1"/>
</dbReference>
<reference evidence="3" key="1">
    <citation type="submission" date="2015-03" db="EMBL/GenBank/DDBJ databases">
        <title>Draft genome sequence of a novel methanotroph (Sn10-6) isolated from flooded ricefield rhizosphere in India.</title>
        <authorList>
            <person name="Pandit P.S."/>
            <person name="Pore S.D."/>
            <person name="Arora P."/>
            <person name="Kapse N.G."/>
            <person name="Dhakephalkar P.K."/>
            <person name="Rahalkar M.C."/>
        </authorList>
    </citation>
    <scope>NUCLEOTIDE SEQUENCE [LARGE SCALE GENOMIC DNA]</scope>
    <source>
        <strain evidence="3">Sn10-6</strain>
    </source>
</reference>
<keyword evidence="1" id="KW-1133">Transmembrane helix</keyword>
<evidence type="ECO:0000313" key="3">
    <source>
        <dbReference type="Proteomes" id="UP000033684"/>
    </source>
</evidence>
<feature type="transmembrane region" description="Helical" evidence="1">
    <location>
        <begin position="12"/>
        <end position="34"/>
    </location>
</feature>
<evidence type="ECO:0008006" key="4">
    <source>
        <dbReference type="Google" id="ProtNLM"/>
    </source>
</evidence>
<keyword evidence="3" id="KW-1185">Reference proteome</keyword>
<dbReference type="EMBL" id="LAJX01000024">
    <property type="protein sequence ID" value="KJV07661.1"/>
    <property type="molecule type" value="Genomic_DNA"/>
</dbReference>
<dbReference type="Proteomes" id="UP000033684">
    <property type="component" value="Unassembled WGS sequence"/>
</dbReference>
<dbReference type="NCBIfam" id="TIGR02532">
    <property type="entry name" value="IV_pilin_GFxxxE"/>
    <property type="match status" value="1"/>
</dbReference>
<dbReference type="SUPFAM" id="SSF54523">
    <property type="entry name" value="Pili subunits"/>
    <property type="match status" value="1"/>
</dbReference>
<dbReference type="InterPro" id="IPR012902">
    <property type="entry name" value="N_methyl_site"/>
</dbReference>
<comment type="caution">
    <text evidence="2">The sequence shown here is derived from an EMBL/GenBank/DDBJ whole genome shotgun (WGS) entry which is preliminary data.</text>
</comment>
<dbReference type="Pfam" id="PF07963">
    <property type="entry name" value="N_methyl"/>
    <property type="match status" value="1"/>
</dbReference>
<proteinExistence type="predicted"/>
<dbReference type="InterPro" id="IPR045584">
    <property type="entry name" value="Pilin-like"/>
</dbReference>
<evidence type="ECO:0000313" key="2">
    <source>
        <dbReference type="EMBL" id="KJV07661.1"/>
    </source>
</evidence>
<dbReference type="OrthoDB" id="8481584at2"/>
<dbReference type="PROSITE" id="PS00409">
    <property type="entry name" value="PROKAR_NTER_METHYL"/>
    <property type="match status" value="1"/>
</dbReference>
<keyword evidence="1" id="KW-0472">Membrane</keyword>
<reference evidence="2 3" key="2">
    <citation type="journal article" date="2016" name="Microb. Ecol.">
        <title>Genome Characteristics of a Novel Type I Methanotroph (Sn10-6) Isolated from a Flooded Indian Rice Field.</title>
        <authorList>
            <person name="Rahalkar M.C."/>
            <person name="Pandit P.S."/>
            <person name="Dhakephalkar P.K."/>
            <person name="Pore S."/>
            <person name="Arora P."/>
            <person name="Kapse N."/>
        </authorList>
    </citation>
    <scope>NUCLEOTIDE SEQUENCE [LARGE SCALE GENOMIC DNA]</scope>
    <source>
        <strain evidence="2 3">Sn10-6</strain>
    </source>
</reference>
<keyword evidence="1" id="KW-0812">Transmembrane</keyword>
<dbReference type="Gene3D" id="3.30.700.10">
    <property type="entry name" value="Glycoprotein, Type 4 Pilin"/>
    <property type="match status" value="1"/>
</dbReference>
<organism evidence="2 3">
    <name type="scientific">Methylocucumis oryzae</name>
    <dbReference type="NCBI Taxonomy" id="1632867"/>
    <lineage>
        <taxon>Bacteria</taxon>
        <taxon>Pseudomonadati</taxon>
        <taxon>Pseudomonadota</taxon>
        <taxon>Gammaproteobacteria</taxon>
        <taxon>Methylococcales</taxon>
        <taxon>Methylococcaceae</taxon>
        <taxon>Methylocucumis</taxon>
    </lineage>
</organism>
<protein>
    <recommendedName>
        <fullName evidence="4">General secretion pathway protein GspH</fullName>
    </recommendedName>
</protein>
<name>A0A0F3ILR3_9GAMM</name>
<accession>A0A0F3ILR3</accession>
<dbReference type="AlphaFoldDB" id="A0A0F3ILR3"/>
<sequence length="142" mass="15926">MPVFAWQRGFSLLEMLIVLTLIAIVGSLTAPKLFKQYNRALERSQVQSYASRIERLRHQAFQQGRSVKLAKDDKGLGTWPELPDGWSAQELPVLRLLATGITNGGKLILQAHSGQRWQLEFAPLDGRIQIHAINADVENTLP</sequence>
<gene>
    <name evidence="2" type="ORF">VZ94_03200</name>
</gene>